<name>A0A6M3MIG8_9ZZZZ</name>
<proteinExistence type="predicted"/>
<evidence type="ECO:0000313" key="3">
    <source>
        <dbReference type="EMBL" id="QJB05199.1"/>
    </source>
</evidence>
<dbReference type="AlphaFoldDB" id="A0A6M3MIG8"/>
<protein>
    <recommendedName>
        <fullName evidence="1">3'-5' exoribonuclease Rv2179c-like domain-containing protein</fullName>
    </recommendedName>
</protein>
<feature type="domain" description="3'-5' exoribonuclease Rv2179c-like" evidence="1">
    <location>
        <begin position="8"/>
        <end position="178"/>
    </location>
</feature>
<dbReference type="GO" id="GO:0003676">
    <property type="term" value="F:nucleic acid binding"/>
    <property type="evidence" value="ECO:0007669"/>
    <property type="project" value="InterPro"/>
</dbReference>
<dbReference type="Pfam" id="PF16473">
    <property type="entry name" value="Rv2179c-like"/>
    <property type="match status" value="1"/>
</dbReference>
<dbReference type="EMBL" id="MT143709">
    <property type="protein sequence ID" value="QJB01449.1"/>
    <property type="molecule type" value="Genomic_DNA"/>
</dbReference>
<reference evidence="3" key="1">
    <citation type="submission" date="2020-03" db="EMBL/GenBank/DDBJ databases">
        <title>The deep terrestrial virosphere.</title>
        <authorList>
            <person name="Holmfeldt K."/>
            <person name="Nilsson E."/>
            <person name="Simone D."/>
            <person name="Lopez-Fernandez M."/>
            <person name="Wu X."/>
            <person name="de Brujin I."/>
            <person name="Lundin D."/>
            <person name="Andersson A."/>
            <person name="Bertilsson S."/>
            <person name="Dopson M."/>
        </authorList>
    </citation>
    <scope>NUCLEOTIDE SEQUENCE</scope>
    <source>
        <strain evidence="2">MM171A00102</strain>
        <strain evidence="3">MM171B00096</strain>
    </source>
</reference>
<evidence type="ECO:0000259" key="1">
    <source>
        <dbReference type="Pfam" id="PF16473"/>
    </source>
</evidence>
<dbReference type="InterPro" id="IPR033390">
    <property type="entry name" value="Rv2179c-like"/>
</dbReference>
<dbReference type="EMBL" id="MT143896">
    <property type="protein sequence ID" value="QJB05199.1"/>
    <property type="molecule type" value="Genomic_DNA"/>
</dbReference>
<dbReference type="InterPro" id="IPR036397">
    <property type="entry name" value="RNaseH_sf"/>
</dbReference>
<accession>A0A6M3MIG8</accession>
<sequence length="233" mass="26012">MNELGPVHVSIDLETLGKNPQAMIVSIGAVIFDPYTGELGDSFYRVIDLEAPGGGVMDVSTVLWWMRQDEAARKHLFAPETERVPLQHALVDLSEWLGLNDELETEFPNVHLWQRGDKDAMWLTSAYEGTGLRVPFPYWAVSDQRTLCRWIPADKVEREGTHHNALDDAKYQAQCIAKAFDYLLKDPAVWVEEKADGLAVRCENERGSAAVYVNATGLAHEVFAASAIIKSEV</sequence>
<dbReference type="Gene3D" id="3.30.420.10">
    <property type="entry name" value="Ribonuclease H-like superfamily/Ribonuclease H"/>
    <property type="match status" value="1"/>
</dbReference>
<dbReference type="SUPFAM" id="SSF53098">
    <property type="entry name" value="Ribonuclease H-like"/>
    <property type="match status" value="1"/>
</dbReference>
<organism evidence="3">
    <name type="scientific">viral metagenome</name>
    <dbReference type="NCBI Taxonomy" id="1070528"/>
    <lineage>
        <taxon>unclassified sequences</taxon>
        <taxon>metagenomes</taxon>
        <taxon>organismal metagenomes</taxon>
    </lineage>
</organism>
<gene>
    <name evidence="2" type="ORF">MM171A00102_0008</name>
    <name evidence="3" type="ORF">MM171B00096_0009</name>
</gene>
<evidence type="ECO:0000313" key="2">
    <source>
        <dbReference type="EMBL" id="QJB01449.1"/>
    </source>
</evidence>
<dbReference type="InterPro" id="IPR012337">
    <property type="entry name" value="RNaseH-like_sf"/>
</dbReference>